<keyword evidence="2" id="KW-0472">Membrane</keyword>
<reference evidence="3 4" key="1">
    <citation type="submission" date="2017-10" db="EMBL/GenBank/DDBJ databases">
        <title>Sequencing the genomes of 1000 actinobacteria strains.</title>
        <authorList>
            <person name="Klenk H.-P."/>
        </authorList>
    </citation>
    <scope>NUCLEOTIDE SEQUENCE [LARGE SCALE GENOMIC DNA]</scope>
    <source>
        <strain evidence="3 4">DSM 21801</strain>
    </source>
</reference>
<proteinExistence type="predicted"/>
<dbReference type="EMBL" id="PDJD01000001">
    <property type="protein sequence ID" value="PFG20740.1"/>
    <property type="molecule type" value="Genomic_DNA"/>
</dbReference>
<dbReference type="OrthoDB" id="3256579at2"/>
<organism evidence="3 4">
    <name type="scientific">Serinibacter salmoneus</name>
    <dbReference type="NCBI Taxonomy" id="556530"/>
    <lineage>
        <taxon>Bacteria</taxon>
        <taxon>Bacillati</taxon>
        <taxon>Actinomycetota</taxon>
        <taxon>Actinomycetes</taxon>
        <taxon>Micrococcales</taxon>
        <taxon>Beutenbergiaceae</taxon>
        <taxon>Serinibacter</taxon>
    </lineage>
</organism>
<evidence type="ECO:0000313" key="3">
    <source>
        <dbReference type="EMBL" id="PFG20740.1"/>
    </source>
</evidence>
<evidence type="ECO:0000256" key="2">
    <source>
        <dbReference type="SAM" id="Phobius"/>
    </source>
</evidence>
<comment type="caution">
    <text evidence="3">The sequence shown here is derived from an EMBL/GenBank/DDBJ whole genome shotgun (WGS) entry which is preliminary data.</text>
</comment>
<feature type="region of interest" description="Disordered" evidence="1">
    <location>
        <begin position="1"/>
        <end position="248"/>
    </location>
</feature>
<keyword evidence="2" id="KW-0812">Transmembrane</keyword>
<feature type="transmembrane region" description="Helical" evidence="2">
    <location>
        <begin position="262"/>
        <end position="283"/>
    </location>
</feature>
<sequence length="424" mass="42716">MTTSDYDGEDGQTPSSGGSHSAPRPIPPILSSDDDPTPRTGDSGSPDDASEPESSSAAPSAEASSGEPSQDTAGAQGTGDAEHAPEAVTAAGPAAAQPVPAERSPRFFGAPPSQPTQQAQPAPEADGQSAGDAAPSAPQAPSRLSAFGAARSASQPQESGSTLGSSSDPAATQAWAGAPLPAPQDETSGQAQPGESSPTAEDPMTVGPTKPTTAGLGARTASMPTVGGAAGAGAAATAPAEPQPERAALEEDSWLEGPRSRVAAHIWGTVVTLILVPITWLLLTDGVLRTYYSLADGASSPNMAGVLSLAGGLIGLLVLALIARASSIGGWVWGGVLAAWGVVPLVVPVQFADWISAVHGPLTSLHQDFGQNVHDYILVSGRSGLLLVLGVVIMLFALVSHTARRSGREEGRLKEALAQRDRMR</sequence>
<protein>
    <submittedName>
        <fullName evidence="3">Uncharacterized protein</fullName>
    </submittedName>
</protein>
<feature type="compositionally biased region" description="Low complexity" evidence="1">
    <location>
        <begin position="86"/>
        <end position="102"/>
    </location>
</feature>
<evidence type="ECO:0000256" key="1">
    <source>
        <dbReference type="SAM" id="MobiDB-lite"/>
    </source>
</evidence>
<feature type="transmembrane region" description="Helical" evidence="2">
    <location>
        <begin position="303"/>
        <end position="323"/>
    </location>
</feature>
<dbReference type="Proteomes" id="UP000224915">
    <property type="component" value="Unassembled WGS sequence"/>
</dbReference>
<name>A0A2A9D4F8_9MICO</name>
<dbReference type="AlphaFoldDB" id="A0A2A9D4F8"/>
<feature type="compositionally biased region" description="Acidic residues" evidence="1">
    <location>
        <begin position="1"/>
        <end position="10"/>
    </location>
</feature>
<feature type="compositionally biased region" description="Polar residues" evidence="1">
    <location>
        <begin position="152"/>
        <end position="170"/>
    </location>
</feature>
<gene>
    <name evidence="3" type="ORF">ATL40_2351</name>
</gene>
<feature type="compositionally biased region" description="Low complexity" evidence="1">
    <location>
        <begin position="41"/>
        <end position="69"/>
    </location>
</feature>
<accession>A0A2A9D4F8</accession>
<feature type="transmembrane region" description="Helical" evidence="2">
    <location>
        <begin position="330"/>
        <end position="356"/>
    </location>
</feature>
<dbReference type="RefSeq" id="WP_098469672.1">
    <property type="nucleotide sequence ID" value="NZ_PDJD01000001.1"/>
</dbReference>
<feature type="compositionally biased region" description="Low complexity" evidence="1">
    <location>
        <begin position="115"/>
        <end position="125"/>
    </location>
</feature>
<keyword evidence="2" id="KW-1133">Transmembrane helix</keyword>
<keyword evidence="4" id="KW-1185">Reference proteome</keyword>
<feature type="compositionally biased region" description="Polar residues" evidence="1">
    <location>
        <begin position="185"/>
        <end position="199"/>
    </location>
</feature>
<feature type="transmembrane region" description="Helical" evidence="2">
    <location>
        <begin position="376"/>
        <end position="399"/>
    </location>
</feature>
<evidence type="ECO:0000313" key="4">
    <source>
        <dbReference type="Proteomes" id="UP000224915"/>
    </source>
</evidence>